<proteinExistence type="predicted"/>
<reference evidence="2 3" key="1">
    <citation type="submission" date="2023-07" db="EMBL/GenBank/DDBJ databases">
        <title>The novel representative of Negativicutes class, Anaeroselena agilis gen. nov. sp. nov.</title>
        <authorList>
            <person name="Prokofeva M.I."/>
            <person name="Elcheninov A.G."/>
            <person name="Klyukina A."/>
            <person name="Kublanov I.V."/>
            <person name="Frolov E.N."/>
            <person name="Podosokorskaya O.A."/>
        </authorList>
    </citation>
    <scope>NUCLEOTIDE SEQUENCE [LARGE SCALE GENOMIC DNA]</scope>
    <source>
        <strain evidence="2 3">4137-cl</strain>
    </source>
</reference>
<sequence>MAKEKPAKDAEIKIRLPQEEKDAFTAICDRDAVNASEIIRRLLADYVKSNS</sequence>
<dbReference type="EMBL" id="JAUOZS010000001">
    <property type="protein sequence ID" value="MDT8900610.1"/>
    <property type="molecule type" value="Genomic_DNA"/>
</dbReference>
<evidence type="ECO:0000313" key="2">
    <source>
        <dbReference type="EMBL" id="MDT8900610.1"/>
    </source>
</evidence>
<dbReference type="Proteomes" id="UP001254848">
    <property type="component" value="Unassembled WGS sequence"/>
</dbReference>
<accession>A0ABU3NW27</accession>
<dbReference type="InterPro" id="IPR010985">
    <property type="entry name" value="Ribbon_hlx_hlx"/>
</dbReference>
<dbReference type="Pfam" id="PF01402">
    <property type="entry name" value="RHH_1"/>
    <property type="match status" value="1"/>
</dbReference>
<protein>
    <submittedName>
        <fullName evidence="2">Ribbon-helix-helix protein, CopG family</fullName>
    </submittedName>
</protein>
<name>A0ABU3NW27_9FIRM</name>
<dbReference type="InterPro" id="IPR002145">
    <property type="entry name" value="CopG"/>
</dbReference>
<evidence type="ECO:0000259" key="1">
    <source>
        <dbReference type="Pfam" id="PF01402"/>
    </source>
</evidence>
<dbReference type="SUPFAM" id="SSF47598">
    <property type="entry name" value="Ribbon-helix-helix"/>
    <property type="match status" value="1"/>
</dbReference>
<evidence type="ECO:0000313" key="3">
    <source>
        <dbReference type="Proteomes" id="UP001254848"/>
    </source>
</evidence>
<feature type="domain" description="Ribbon-helix-helix protein CopG" evidence="1">
    <location>
        <begin position="12"/>
        <end position="48"/>
    </location>
</feature>
<organism evidence="2 3">
    <name type="scientific">Anaeroselena agilis</name>
    <dbReference type="NCBI Taxonomy" id="3063788"/>
    <lineage>
        <taxon>Bacteria</taxon>
        <taxon>Bacillati</taxon>
        <taxon>Bacillota</taxon>
        <taxon>Negativicutes</taxon>
        <taxon>Acetonemataceae</taxon>
        <taxon>Anaeroselena</taxon>
    </lineage>
</organism>
<comment type="caution">
    <text evidence="2">The sequence shown here is derived from an EMBL/GenBank/DDBJ whole genome shotgun (WGS) entry which is preliminary data.</text>
</comment>
<gene>
    <name evidence="2" type="ORF">Q4T40_05065</name>
</gene>
<keyword evidence="3" id="KW-1185">Reference proteome</keyword>
<dbReference type="RefSeq" id="WP_413779146.1">
    <property type="nucleotide sequence ID" value="NZ_JAUOZS010000001.1"/>
</dbReference>